<name>A0AAV6P7E5_9ROSI</name>
<sequence length="135" mass="15366">MMDKAFISLDRLSEPAVSFVLNLSDILHSDYASRLNWLSNVATSTPSTNTSPRLFNGLEAHFEKARDGQSKEPRFDFRDHYLHFDLKLYPKKIATSVGGAPKCKDGKHHMVKKLVGCLKPTWMSRQVTRMRGWVG</sequence>
<proteinExistence type="predicted"/>
<organism evidence="1 2">
    <name type="scientific">Cucurbita argyrosperma subsp. sororia</name>
    <dbReference type="NCBI Taxonomy" id="37648"/>
    <lineage>
        <taxon>Eukaryota</taxon>
        <taxon>Viridiplantae</taxon>
        <taxon>Streptophyta</taxon>
        <taxon>Embryophyta</taxon>
        <taxon>Tracheophyta</taxon>
        <taxon>Spermatophyta</taxon>
        <taxon>Magnoliopsida</taxon>
        <taxon>eudicotyledons</taxon>
        <taxon>Gunneridae</taxon>
        <taxon>Pentapetalae</taxon>
        <taxon>rosids</taxon>
        <taxon>fabids</taxon>
        <taxon>Cucurbitales</taxon>
        <taxon>Cucurbitaceae</taxon>
        <taxon>Cucurbiteae</taxon>
        <taxon>Cucurbita</taxon>
    </lineage>
</organism>
<reference evidence="1 2" key="1">
    <citation type="journal article" date="2021" name="Hortic Res">
        <title>The domestication of Cucurbita argyrosperma as revealed by the genome of its wild relative.</title>
        <authorList>
            <person name="Barrera-Redondo J."/>
            <person name="Sanchez-de la Vega G."/>
            <person name="Aguirre-Liguori J.A."/>
            <person name="Castellanos-Morales G."/>
            <person name="Gutierrez-Guerrero Y.T."/>
            <person name="Aguirre-Dugua X."/>
            <person name="Aguirre-Planter E."/>
            <person name="Tenaillon M.I."/>
            <person name="Lira-Saade R."/>
            <person name="Eguiarte L.E."/>
        </authorList>
    </citation>
    <scope>NUCLEOTIDE SEQUENCE [LARGE SCALE GENOMIC DNA]</scope>
    <source>
        <strain evidence="1">JBR-2021</strain>
    </source>
</reference>
<accession>A0AAV6P7E5</accession>
<keyword evidence="2" id="KW-1185">Reference proteome</keyword>
<comment type="caution">
    <text evidence="1">The sequence shown here is derived from an EMBL/GenBank/DDBJ whole genome shotgun (WGS) entry which is preliminary data.</text>
</comment>
<feature type="non-terminal residue" evidence="1">
    <location>
        <position position="1"/>
    </location>
</feature>
<dbReference type="EMBL" id="JAGKQH010000001">
    <property type="protein sequence ID" value="KAG6608569.1"/>
    <property type="molecule type" value="Genomic_DNA"/>
</dbReference>
<gene>
    <name evidence="1" type="ORF">SDJN03_01911</name>
</gene>
<evidence type="ECO:0000313" key="1">
    <source>
        <dbReference type="EMBL" id="KAG6608569.1"/>
    </source>
</evidence>
<protein>
    <submittedName>
        <fullName evidence="1">Uncharacterized protein</fullName>
    </submittedName>
</protein>
<dbReference type="Proteomes" id="UP000685013">
    <property type="component" value="Chromosome 1"/>
</dbReference>
<evidence type="ECO:0000313" key="2">
    <source>
        <dbReference type="Proteomes" id="UP000685013"/>
    </source>
</evidence>
<dbReference type="AlphaFoldDB" id="A0AAV6P7E5"/>